<comment type="caution">
    <text evidence="1">The sequence shown here is derived from an EMBL/GenBank/DDBJ whole genome shotgun (WGS) entry which is preliminary data.</text>
</comment>
<organism evidence="1 2">
    <name type="scientific">Reyranella aquatilis</name>
    <dbReference type="NCBI Taxonomy" id="2035356"/>
    <lineage>
        <taxon>Bacteria</taxon>
        <taxon>Pseudomonadati</taxon>
        <taxon>Pseudomonadota</taxon>
        <taxon>Alphaproteobacteria</taxon>
        <taxon>Hyphomicrobiales</taxon>
        <taxon>Reyranellaceae</taxon>
        <taxon>Reyranella</taxon>
    </lineage>
</organism>
<sequence length="247" mass="28157">MVDLCTDSELGYLQSRTRFAPGAKLRLDEAYRLAHLPLIVPDHPDVIRSRPDGAYRMGRHDRIFSLVLPVPPDALERSAAYRELEADLRRAPFAHKIAWDLLAKRRARLHATICGSLSKQIPYRVSDEERAAFRRMGPLHVELRGLFSGNINIGRLYLRVYPECRDGENLLRQAQRIIGRPETNLYLVGLFNFVDHLGGAEAEVLQDLIQRWWDRSILTLDVSALWLLSASDDLVLDAMVEEVIPLA</sequence>
<name>A0ABS8KPA2_9HYPH</name>
<protein>
    <submittedName>
        <fullName evidence="1">Uncharacterized protein</fullName>
    </submittedName>
</protein>
<dbReference type="Proteomes" id="UP001198862">
    <property type="component" value="Unassembled WGS sequence"/>
</dbReference>
<keyword evidence="2" id="KW-1185">Reference proteome</keyword>
<evidence type="ECO:0000313" key="1">
    <source>
        <dbReference type="EMBL" id="MCC8427874.1"/>
    </source>
</evidence>
<accession>A0ABS8KPA2</accession>
<dbReference type="EMBL" id="JAJISD010000001">
    <property type="protein sequence ID" value="MCC8427874.1"/>
    <property type="molecule type" value="Genomic_DNA"/>
</dbReference>
<evidence type="ECO:0000313" key="2">
    <source>
        <dbReference type="Proteomes" id="UP001198862"/>
    </source>
</evidence>
<gene>
    <name evidence="1" type="ORF">LJ725_02780</name>
</gene>
<proteinExistence type="predicted"/>
<reference evidence="1 2" key="1">
    <citation type="submission" date="2021-11" db="EMBL/GenBank/DDBJ databases">
        <authorList>
            <person name="Lee D.-H."/>
            <person name="Kim S.-B."/>
        </authorList>
    </citation>
    <scope>NUCLEOTIDE SEQUENCE [LARGE SCALE GENOMIC DNA]</scope>
    <source>
        <strain evidence="1 2">KCTC 52223</strain>
    </source>
</reference>
<dbReference type="RefSeq" id="WP_230549087.1">
    <property type="nucleotide sequence ID" value="NZ_JAJISD010000001.1"/>
</dbReference>